<dbReference type="Gene3D" id="1.10.10.60">
    <property type="entry name" value="Homeodomain-like"/>
    <property type="match status" value="1"/>
</dbReference>
<gene>
    <name evidence="6" type="ORF">EAX61_04760</name>
</gene>
<dbReference type="InterPro" id="IPR009057">
    <property type="entry name" value="Homeodomain-like_sf"/>
</dbReference>
<dbReference type="GO" id="GO:0000976">
    <property type="term" value="F:transcription cis-regulatory region binding"/>
    <property type="evidence" value="ECO:0007669"/>
    <property type="project" value="TreeGrafter"/>
</dbReference>
<dbReference type="GO" id="GO:0003700">
    <property type="term" value="F:DNA-binding transcription factor activity"/>
    <property type="evidence" value="ECO:0007669"/>
    <property type="project" value="TreeGrafter"/>
</dbReference>
<dbReference type="InterPro" id="IPR041490">
    <property type="entry name" value="KstR2_TetR_C"/>
</dbReference>
<dbReference type="PRINTS" id="PR00455">
    <property type="entry name" value="HTHTETR"/>
</dbReference>
<keyword evidence="3" id="KW-0804">Transcription</keyword>
<accession>A0A3M0GDU0</accession>
<dbReference type="OrthoDB" id="9814200at2"/>
<evidence type="ECO:0000256" key="4">
    <source>
        <dbReference type="PROSITE-ProRule" id="PRU00335"/>
    </source>
</evidence>
<evidence type="ECO:0000256" key="1">
    <source>
        <dbReference type="ARBA" id="ARBA00023015"/>
    </source>
</evidence>
<evidence type="ECO:0000256" key="3">
    <source>
        <dbReference type="ARBA" id="ARBA00023163"/>
    </source>
</evidence>
<feature type="DNA-binding region" description="H-T-H motif" evidence="4">
    <location>
        <begin position="28"/>
        <end position="47"/>
    </location>
</feature>
<keyword evidence="2 4" id="KW-0238">DNA-binding</keyword>
<comment type="caution">
    <text evidence="6">The sequence shown here is derived from an EMBL/GenBank/DDBJ whole genome shotgun (WGS) entry which is preliminary data.</text>
</comment>
<dbReference type="AlphaFoldDB" id="A0A3M0GDU0"/>
<proteinExistence type="predicted"/>
<feature type="domain" description="HTH tetR-type" evidence="5">
    <location>
        <begin position="5"/>
        <end position="65"/>
    </location>
</feature>
<evidence type="ECO:0000259" key="5">
    <source>
        <dbReference type="PROSITE" id="PS50977"/>
    </source>
</evidence>
<dbReference type="Pfam" id="PF00440">
    <property type="entry name" value="TetR_N"/>
    <property type="match status" value="1"/>
</dbReference>
<dbReference type="Proteomes" id="UP000281985">
    <property type="component" value="Unassembled WGS sequence"/>
</dbReference>
<evidence type="ECO:0000313" key="6">
    <source>
        <dbReference type="EMBL" id="RMB62890.1"/>
    </source>
</evidence>
<protein>
    <submittedName>
        <fullName evidence="6">TetR/AcrR family transcriptional regulator</fullName>
    </submittedName>
</protein>
<reference evidence="6 7" key="1">
    <citation type="submission" date="2018-10" db="EMBL/GenBank/DDBJ databases">
        <title>Dokdonia luteus sp. nov., isolated from sea water.</title>
        <authorList>
            <person name="Zhou L.Y."/>
            <person name="Du Z.J."/>
        </authorList>
    </citation>
    <scope>NUCLEOTIDE SEQUENCE [LARGE SCALE GENOMIC DNA]</scope>
    <source>
        <strain evidence="6 7">SH27</strain>
    </source>
</reference>
<dbReference type="PANTHER" id="PTHR30055:SF240">
    <property type="entry name" value="HTH-TYPE TRANSCRIPTIONAL REGULATOR ACRR"/>
    <property type="match status" value="1"/>
</dbReference>
<dbReference type="EMBL" id="REFV01000003">
    <property type="protein sequence ID" value="RMB62890.1"/>
    <property type="molecule type" value="Genomic_DNA"/>
</dbReference>
<dbReference type="PANTHER" id="PTHR30055">
    <property type="entry name" value="HTH-TYPE TRANSCRIPTIONAL REGULATOR RUTR"/>
    <property type="match status" value="1"/>
</dbReference>
<dbReference type="Pfam" id="PF17932">
    <property type="entry name" value="TetR_C_24"/>
    <property type="match status" value="1"/>
</dbReference>
<dbReference type="SUPFAM" id="SSF48498">
    <property type="entry name" value="Tetracyclin repressor-like, C-terminal domain"/>
    <property type="match status" value="1"/>
</dbReference>
<keyword evidence="1" id="KW-0805">Transcription regulation</keyword>
<evidence type="ECO:0000256" key="2">
    <source>
        <dbReference type="ARBA" id="ARBA00023125"/>
    </source>
</evidence>
<organism evidence="6 7">
    <name type="scientific">Dokdonia sinensis</name>
    <dbReference type="NCBI Taxonomy" id="2479847"/>
    <lineage>
        <taxon>Bacteria</taxon>
        <taxon>Pseudomonadati</taxon>
        <taxon>Bacteroidota</taxon>
        <taxon>Flavobacteriia</taxon>
        <taxon>Flavobacteriales</taxon>
        <taxon>Flavobacteriaceae</taxon>
        <taxon>Dokdonia</taxon>
    </lineage>
</organism>
<dbReference type="SUPFAM" id="SSF46689">
    <property type="entry name" value="Homeodomain-like"/>
    <property type="match status" value="1"/>
</dbReference>
<dbReference type="Gene3D" id="1.10.357.10">
    <property type="entry name" value="Tetracycline Repressor, domain 2"/>
    <property type="match status" value="1"/>
</dbReference>
<sequence length="190" mass="21703">MKQTKDRKAEILQTAALLFKQKGYSAVTMRDLADAVGIKAASLYNHINSKQQILSEIIFAIAEDFTEGIEEIVAQETNAQAKLKAVVAQHITLTADNPYGMAALNNDWMHLEDRLEYYLKLRNQYEKRFREIVLNGQQSGQLKNVSHEILLFSVLSTLRNLYLWIPRKADLQKEKLIDDLSEILLQGVVQ</sequence>
<dbReference type="InterPro" id="IPR001647">
    <property type="entry name" value="HTH_TetR"/>
</dbReference>
<name>A0A3M0GDU0_9FLAO</name>
<keyword evidence="7" id="KW-1185">Reference proteome</keyword>
<dbReference type="InterPro" id="IPR050109">
    <property type="entry name" value="HTH-type_TetR-like_transc_reg"/>
</dbReference>
<dbReference type="PROSITE" id="PS50977">
    <property type="entry name" value="HTH_TETR_2"/>
    <property type="match status" value="1"/>
</dbReference>
<dbReference type="InterPro" id="IPR036271">
    <property type="entry name" value="Tet_transcr_reg_TetR-rel_C_sf"/>
</dbReference>
<dbReference type="RefSeq" id="WP_121916523.1">
    <property type="nucleotide sequence ID" value="NZ_REFV01000003.1"/>
</dbReference>
<evidence type="ECO:0000313" key="7">
    <source>
        <dbReference type="Proteomes" id="UP000281985"/>
    </source>
</evidence>